<keyword evidence="7 8" id="KW-0472">Membrane</keyword>
<dbReference type="InterPro" id="IPR050297">
    <property type="entry name" value="LipidA_mod_glycosyltrf_83"/>
</dbReference>
<feature type="transmembrane region" description="Helical" evidence="8">
    <location>
        <begin position="373"/>
        <end position="390"/>
    </location>
</feature>
<proteinExistence type="predicted"/>
<dbReference type="AlphaFoldDB" id="A0A5C8US39"/>
<keyword evidence="5 8" id="KW-0812">Transmembrane</keyword>
<evidence type="ECO:0000256" key="5">
    <source>
        <dbReference type="ARBA" id="ARBA00022692"/>
    </source>
</evidence>
<keyword evidence="4" id="KW-0808">Transferase</keyword>
<dbReference type="PANTHER" id="PTHR33908:SF3">
    <property type="entry name" value="UNDECAPRENYL PHOSPHATE-ALPHA-4-AMINO-4-DEOXY-L-ARABINOSE ARABINOSYL TRANSFERASE"/>
    <property type="match status" value="1"/>
</dbReference>
<accession>A0A5C8US39</accession>
<dbReference type="Pfam" id="PF13231">
    <property type="entry name" value="PMT_2"/>
    <property type="match status" value="1"/>
</dbReference>
<dbReference type="EMBL" id="VRMG01000005">
    <property type="protein sequence ID" value="TXN31047.1"/>
    <property type="molecule type" value="Genomic_DNA"/>
</dbReference>
<sequence>MSVLERQAPSATASSTPARPRRWLGPVAIGALGVVLSAFLSWQPSIWYDEAATISATGRSWPQLWSLLAHVDAVHGLYYGGMHLWFDLVGYTPFTLRLPSALATGATGALTVLLVRRLVTGRIAVLAGLLLELLPRITWAGAEGRSYAATALLAVALTTLFVTACRSTRARWWVAYGLLAALSTVFFAYLALIVAAHGVTAALTWWAARRDGSPPTGAGRSAARSLGCWAAASASAAALVLPFAAVVVAQSGQVSWIDPIGATTLRGILVTQLFYKNPPFAAVGWTLVALGTVLLAVRAVRQSRAQPTRQEVSPPGPSLLAITLPWIVVPTIGLLVASALVSPLYSPRYLTFVAPAAAALMAVAVAALRRRRLIAVVIAASVALALPQYLEQRAPEAKQESTWSDVAELVSSERSSEPMSTPQAVIYGPVRRHATATTRVIAVSYPDAFAGLIDVRLKTPAAETGRLWETRYPLEQVTSRLDEASVVWLITSTKQDWRPSVTRTLEGLGYRVDSEWAFTGVTVTRYRR</sequence>
<keyword evidence="6 8" id="KW-1133">Transmembrane helix</keyword>
<evidence type="ECO:0000256" key="8">
    <source>
        <dbReference type="SAM" id="Phobius"/>
    </source>
</evidence>
<feature type="transmembrane region" description="Helical" evidence="8">
    <location>
        <begin position="177"/>
        <end position="206"/>
    </location>
</feature>
<dbReference type="RefSeq" id="WP_147782633.1">
    <property type="nucleotide sequence ID" value="NZ_VRMG01000005.1"/>
</dbReference>
<organism evidence="10 11">
    <name type="scientific">Lacisediminihabitans profunda</name>
    <dbReference type="NCBI Taxonomy" id="2594790"/>
    <lineage>
        <taxon>Bacteria</taxon>
        <taxon>Bacillati</taxon>
        <taxon>Actinomycetota</taxon>
        <taxon>Actinomycetes</taxon>
        <taxon>Micrococcales</taxon>
        <taxon>Microbacteriaceae</taxon>
        <taxon>Lacisediminihabitans</taxon>
    </lineage>
</organism>
<feature type="transmembrane region" description="Helical" evidence="8">
    <location>
        <begin position="23"/>
        <end position="43"/>
    </location>
</feature>
<dbReference type="GO" id="GO:0010041">
    <property type="term" value="P:response to iron(III) ion"/>
    <property type="evidence" value="ECO:0007669"/>
    <property type="project" value="TreeGrafter"/>
</dbReference>
<dbReference type="Proteomes" id="UP000321379">
    <property type="component" value="Unassembled WGS sequence"/>
</dbReference>
<protein>
    <recommendedName>
        <fullName evidence="9">Glycosyltransferase RgtA/B/C/D-like domain-containing protein</fullName>
    </recommendedName>
</protein>
<evidence type="ECO:0000256" key="6">
    <source>
        <dbReference type="ARBA" id="ARBA00022989"/>
    </source>
</evidence>
<evidence type="ECO:0000256" key="2">
    <source>
        <dbReference type="ARBA" id="ARBA00022475"/>
    </source>
</evidence>
<dbReference type="GO" id="GO:0005886">
    <property type="term" value="C:plasma membrane"/>
    <property type="evidence" value="ECO:0007669"/>
    <property type="project" value="UniProtKB-SubCell"/>
</dbReference>
<keyword evidence="2" id="KW-1003">Cell membrane</keyword>
<evidence type="ECO:0000256" key="3">
    <source>
        <dbReference type="ARBA" id="ARBA00022676"/>
    </source>
</evidence>
<name>A0A5C8US39_9MICO</name>
<feature type="transmembrane region" description="Helical" evidence="8">
    <location>
        <begin position="98"/>
        <end position="116"/>
    </location>
</feature>
<feature type="domain" description="Glycosyltransferase RgtA/B/C/D-like" evidence="9">
    <location>
        <begin position="84"/>
        <end position="196"/>
    </location>
</feature>
<evidence type="ECO:0000256" key="1">
    <source>
        <dbReference type="ARBA" id="ARBA00004651"/>
    </source>
</evidence>
<feature type="transmembrane region" description="Helical" evidence="8">
    <location>
        <begin position="147"/>
        <end position="165"/>
    </location>
</feature>
<gene>
    <name evidence="10" type="ORF">FVP33_05475</name>
</gene>
<evidence type="ECO:0000256" key="7">
    <source>
        <dbReference type="ARBA" id="ARBA00023136"/>
    </source>
</evidence>
<comment type="caution">
    <text evidence="10">The sequence shown here is derived from an EMBL/GenBank/DDBJ whole genome shotgun (WGS) entry which is preliminary data.</text>
</comment>
<dbReference type="GO" id="GO:0016763">
    <property type="term" value="F:pentosyltransferase activity"/>
    <property type="evidence" value="ECO:0007669"/>
    <property type="project" value="TreeGrafter"/>
</dbReference>
<evidence type="ECO:0000256" key="4">
    <source>
        <dbReference type="ARBA" id="ARBA00022679"/>
    </source>
</evidence>
<feature type="transmembrane region" description="Helical" evidence="8">
    <location>
        <begin position="349"/>
        <end position="368"/>
    </location>
</feature>
<dbReference type="GO" id="GO:0009103">
    <property type="term" value="P:lipopolysaccharide biosynthetic process"/>
    <property type="evidence" value="ECO:0007669"/>
    <property type="project" value="UniProtKB-ARBA"/>
</dbReference>
<feature type="transmembrane region" description="Helical" evidence="8">
    <location>
        <begin position="226"/>
        <end position="249"/>
    </location>
</feature>
<dbReference type="InterPro" id="IPR038731">
    <property type="entry name" value="RgtA/B/C-like"/>
</dbReference>
<feature type="transmembrane region" description="Helical" evidence="8">
    <location>
        <begin position="318"/>
        <end position="337"/>
    </location>
</feature>
<dbReference type="PANTHER" id="PTHR33908">
    <property type="entry name" value="MANNOSYLTRANSFERASE YKCB-RELATED"/>
    <property type="match status" value="1"/>
</dbReference>
<keyword evidence="11" id="KW-1185">Reference proteome</keyword>
<feature type="transmembrane region" description="Helical" evidence="8">
    <location>
        <begin position="280"/>
        <end position="297"/>
    </location>
</feature>
<evidence type="ECO:0000259" key="9">
    <source>
        <dbReference type="Pfam" id="PF13231"/>
    </source>
</evidence>
<keyword evidence="3" id="KW-0328">Glycosyltransferase</keyword>
<comment type="subcellular location">
    <subcellularLocation>
        <location evidence="1">Cell membrane</location>
        <topology evidence="1">Multi-pass membrane protein</topology>
    </subcellularLocation>
</comment>
<evidence type="ECO:0000313" key="11">
    <source>
        <dbReference type="Proteomes" id="UP000321379"/>
    </source>
</evidence>
<evidence type="ECO:0000313" key="10">
    <source>
        <dbReference type="EMBL" id="TXN31047.1"/>
    </source>
</evidence>
<reference evidence="10 11" key="1">
    <citation type="submission" date="2019-08" db="EMBL/GenBank/DDBJ databases">
        <title>Bacterial whole genome sequence for Glaciihabitans sp. CHu50b-6-2.</title>
        <authorList>
            <person name="Jin L."/>
        </authorList>
    </citation>
    <scope>NUCLEOTIDE SEQUENCE [LARGE SCALE GENOMIC DNA]</scope>
    <source>
        <strain evidence="10 11">CHu50b-6-2</strain>
    </source>
</reference>